<sequence>LTDCEQDDELLNEPSESFGSSLATVDSVSFTYPLEQ</sequence>
<dbReference type="EMBL" id="CAJVCH010054991">
    <property type="protein sequence ID" value="CAG7718655.1"/>
    <property type="molecule type" value="Genomic_DNA"/>
</dbReference>
<dbReference type="Proteomes" id="UP000708208">
    <property type="component" value="Unassembled WGS sequence"/>
</dbReference>
<evidence type="ECO:0000313" key="1">
    <source>
        <dbReference type="EMBL" id="CAG7718655.1"/>
    </source>
</evidence>
<dbReference type="AlphaFoldDB" id="A0A8J2JK01"/>
<accession>A0A8J2JK01</accession>
<gene>
    <name evidence="1" type="ORF">AFUS01_LOCUS8030</name>
</gene>
<evidence type="ECO:0000313" key="2">
    <source>
        <dbReference type="Proteomes" id="UP000708208"/>
    </source>
</evidence>
<feature type="non-terminal residue" evidence="1">
    <location>
        <position position="1"/>
    </location>
</feature>
<name>A0A8J2JK01_9HEXA</name>
<organism evidence="1 2">
    <name type="scientific">Allacma fusca</name>
    <dbReference type="NCBI Taxonomy" id="39272"/>
    <lineage>
        <taxon>Eukaryota</taxon>
        <taxon>Metazoa</taxon>
        <taxon>Ecdysozoa</taxon>
        <taxon>Arthropoda</taxon>
        <taxon>Hexapoda</taxon>
        <taxon>Collembola</taxon>
        <taxon>Symphypleona</taxon>
        <taxon>Sminthuridae</taxon>
        <taxon>Allacma</taxon>
    </lineage>
</organism>
<keyword evidence="2" id="KW-1185">Reference proteome</keyword>
<proteinExistence type="predicted"/>
<protein>
    <submittedName>
        <fullName evidence="1">Uncharacterized protein</fullName>
    </submittedName>
</protein>
<reference evidence="1" key="1">
    <citation type="submission" date="2021-06" db="EMBL/GenBank/DDBJ databases">
        <authorList>
            <person name="Hodson N. C."/>
            <person name="Mongue J. A."/>
            <person name="Jaron S. K."/>
        </authorList>
    </citation>
    <scope>NUCLEOTIDE SEQUENCE</scope>
</reference>
<comment type="caution">
    <text evidence="1">The sequence shown here is derived from an EMBL/GenBank/DDBJ whole genome shotgun (WGS) entry which is preliminary data.</text>
</comment>